<proteinExistence type="predicted"/>
<gene>
    <name evidence="2" type="ORF">FRX31_004041</name>
</gene>
<evidence type="ECO:0000313" key="3">
    <source>
        <dbReference type="Proteomes" id="UP000554482"/>
    </source>
</evidence>
<sequence>ANPVVESSSPSVRLGEDSVSLVRDGRVSKELSLSNTANVDQNVAAELEDRSDQEEVDVTVNSNVELTSSIPRSDEDEVEDQAGHSNVLDDIEASTSGRTRDIAMRLMKKERRSFPEIRRDVPHSNDLISKEDPVDLLKFGALTWEAKRKLIPYLNHLFVTPREKNQVDGGASVADAHVVANV</sequence>
<dbReference type="Proteomes" id="UP000554482">
    <property type="component" value="Unassembled WGS sequence"/>
</dbReference>
<feature type="non-terminal residue" evidence="2">
    <location>
        <position position="182"/>
    </location>
</feature>
<dbReference type="EMBL" id="JABWDY010002830">
    <property type="protein sequence ID" value="KAF5206372.1"/>
    <property type="molecule type" value="Genomic_DNA"/>
</dbReference>
<accession>A0A7J6XDD7</accession>
<reference evidence="2 3" key="1">
    <citation type="submission" date="2020-06" db="EMBL/GenBank/DDBJ databases">
        <title>Transcriptomic and genomic resources for Thalictrum thalictroides and T. hernandezii: Facilitating candidate gene discovery in an emerging model plant lineage.</title>
        <authorList>
            <person name="Arias T."/>
            <person name="Riano-Pachon D.M."/>
            <person name="Di Stilio V.S."/>
        </authorList>
    </citation>
    <scope>NUCLEOTIDE SEQUENCE [LARGE SCALE GENOMIC DNA]</scope>
    <source>
        <strain evidence="3">cv. WT478/WT964</strain>
        <tissue evidence="2">Leaves</tissue>
    </source>
</reference>
<keyword evidence="3" id="KW-1185">Reference proteome</keyword>
<comment type="caution">
    <text evidence="2">The sequence shown here is derived from an EMBL/GenBank/DDBJ whole genome shotgun (WGS) entry which is preliminary data.</text>
</comment>
<name>A0A7J6XDD7_THATH</name>
<protein>
    <submittedName>
        <fullName evidence="2">Uncharacterized protein</fullName>
    </submittedName>
</protein>
<organism evidence="2 3">
    <name type="scientific">Thalictrum thalictroides</name>
    <name type="common">Rue-anemone</name>
    <name type="synonym">Anemone thalictroides</name>
    <dbReference type="NCBI Taxonomy" id="46969"/>
    <lineage>
        <taxon>Eukaryota</taxon>
        <taxon>Viridiplantae</taxon>
        <taxon>Streptophyta</taxon>
        <taxon>Embryophyta</taxon>
        <taxon>Tracheophyta</taxon>
        <taxon>Spermatophyta</taxon>
        <taxon>Magnoliopsida</taxon>
        <taxon>Ranunculales</taxon>
        <taxon>Ranunculaceae</taxon>
        <taxon>Thalictroideae</taxon>
        <taxon>Thalictrum</taxon>
    </lineage>
</organism>
<evidence type="ECO:0000256" key="1">
    <source>
        <dbReference type="SAM" id="MobiDB-lite"/>
    </source>
</evidence>
<evidence type="ECO:0000313" key="2">
    <source>
        <dbReference type="EMBL" id="KAF5206372.1"/>
    </source>
</evidence>
<feature type="region of interest" description="Disordered" evidence="1">
    <location>
        <begin position="65"/>
        <end position="92"/>
    </location>
</feature>
<dbReference type="AlphaFoldDB" id="A0A7J6XDD7"/>